<keyword evidence="8" id="KW-1133">Transmembrane helix</keyword>
<feature type="region of interest" description="Disordered" evidence="7">
    <location>
        <begin position="101"/>
        <end position="121"/>
    </location>
</feature>
<dbReference type="FunFam" id="3.30.2160.10:FF:000001">
    <property type="entry name" value="E3 ubiquitin-protein ligase NEDD4-like"/>
    <property type="match status" value="1"/>
</dbReference>
<evidence type="ECO:0000256" key="3">
    <source>
        <dbReference type="ARBA" id="ARBA00012485"/>
    </source>
</evidence>
<evidence type="ECO:0000256" key="4">
    <source>
        <dbReference type="ARBA" id="ARBA00022679"/>
    </source>
</evidence>
<keyword evidence="4" id="KW-0808">Transferase</keyword>
<dbReference type="InterPro" id="IPR035983">
    <property type="entry name" value="Hect_E3_ubiquitin_ligase"/>
</dbReference>
<dbReference type="InterPro" id="IPR050409">
    <property type="entry name" value="E3_ubiq-protein_ligase"/>
</dbReference>
<evidence type="ECO:0000256" key="7">
    <source>
        <dbReference type="SAM" id="MobiDB-lite"/>
    </source>
</evidence>
<dbReference type="PANTHER" id="PTHR11254">
    <property type="entry name" value="HECT DOMAIN UBIQUITIN-PROTEIN LIGASE"/>
    <property type="match status" value="1"/>
</dbReference>
<dbReference type="PROSITE" id="PS50237">
    <property type="entry name" value="HECT"/>
    <property type="match status" value="1"/>
</dbReference>
<dbReference type="FunFam" id="3.30.2410.10:FF:000009">
    <property type="entry name" value="Probable E3 ubiquitin-protein ligase HECTD2"/>
    <property type="match status" value="1"/>
</dbReference>
<keyword evidence="8" id="KW-0472">Membrane</keyword>
<proteinExistence type="predicted"/>
<dbReference type="EC" id="2.3.2.26" evidence="3"/>
<protein>
    <recommendedName>
        <fullName evidence="3">HECT-type E3 ubiquitin transferase</fullName>
        <ecNumber evidence="3">2.3.2.26</ecNumber>
    </recommendedName>
</protein>
<dbReference type="Gene3D" id="3.90.1750.10">
    <property type="entry name" value="Hect, E3 ligase catalytic domains"/>
    <property type="match status" value="1"/>
</dbReference>
<accession>A0ABD1XX63</accession>
<organism evidence="10 11">
    <name type="scientific">Riccia fluitans</name>
    <dbReference type="NCBI Taxonomy" id="41844"/>
    <lineage>
        <taxon>Eukaryota</taxon>
        <taxon>Viridiplantae</taxon>
        <taxon>Streptophyta</taxon>
        <taxon>Embryophyta</taxon>
        <taxon>Marchantiophyta</taxon>
        <taxon>Marchantiopsida</taxon>
        <taxon>Marchantiidae</taxon>
        <taxon>Marchantiales</taxon>
        <taxon>Ricciaceae</taxon>
        <taxon>Riccia</taxon>
    </lineage>
</organism>
<dbReference type="Proteomes" id="UP001605036">
    <property type="component" value="Unassembled WGS sequence"/>
</dbReference>
<evidence type="ECO:0000313" key="11">
    <source>
        <dbReference type="Proteomes" id="UP001605036"/>
    </source>
</evidence>
<evidence type="ECO:0000256" key="1">
    <source>
        <dbReference type="ARBA" id="ARBA00000885"/>
    </source>
</evidence>
<reference evidence="10 11" key="1">
    <citation type="submission" date="2024-09" db="EMBL/GenBank/DDBJ databases">
        <title>Chromosome-scale assembly of Riccia fluitans.</title>
        <authorList>
            <person name="Paukszto L."/>
            <person name="Sawicki J."/>
            <person name="Karawczyk K."/>
            <person name="Piernik-Szablinska J."/>
            <person name="Szczecinska M."/>
            <person name="Mazdziarz M."/>
        </authorList>
    </citation>
    <scope>NUCLEOTIDE SEQUENCE [LARGE SCALE GENOMIC DNA]</scope>
    <source>
        <strain evidence="10">Rf_01</strain>
        <tissue evidence="10">Aerial parts of the thallus</tissue>
    </source>
</reference>
<dbReference type="SMART" id="SM00119">
    <property type="entry name" value="HECTc"/>
    <property type="match status" value="1"/>
</dbReference>
<comment type="pathway">
    <text evidence="2">Protein modification; protein ubiquitination.</text>
</comment>
<evidence type="ECO:0000313" key="10">
    <source>
        <dbReference type="EMBL" id="KAL2613532.1"/>
    </source>
</evidence>
<feature type="transmembrane region" description="Helical" evidence="8">
    <location>
        <begin position="22"/>
        <end position="42"/>
    </location>
</feature>
<gene>
    <name evidence="10" type="ORF">R1flu_025224</name>
</gene>
<dbReference type="Pfam" id="PF00632">
    <property type="entry name" value="HECT"/>
    <property type="match status" value="1"/>
</dbReference>
<evidence type="ECO:0000259" key="9">
    <source>
        <dbReference type="PROSITE" id="PS50237"/>
    </source>
</evidence>
<feature type="active site" description="Glycyl thioester intermediate" evidence="6">
    <location>
        <position position="498"/>
    </location>
</feature>
<name>A0ABD1XX63_9MARC</name>
<feature type="compositionally biased region" description="Basic and acidic residues" evidence="7">
    <location>
        <begin position="102"/>
        <end position="113"/>
    </location>
</feature>
<dbReference type="InterPro" id="IPR000569">
    <property type="entry name" value="HECT_dom"/>
</dbReference>
<dbReference type="PANTHER" id="PTHR11254:SF437">
    <property type="entry name" value="UBIQUITIN PROTEIN LIGASE-RELATED"/>
    <property type="match status" value="1"/>
</dbReference>
<dbReference type="SUPFAM" id="SSF56204">
    <property type="entry name" value="Hect, E3 ligase catalytic domain"/>
    <property type="match status" value="1"/>
</dbReference>
<dbReference type="GO" id="GO:0005737">
    <property type="term" value="C:cytoplasm"/>
    <property type="evidence" value="ECO:0007669"/>
    <property type="project" value="UniProtKB-ARBA"/>
</dbReference>
<evidence type="ECO:0000256" key="5">
    <source>
        <dbReference type="ARBA" id="ARBA00022786"/>
    </source>
</evidence>
<dbReference type="Gene3D" id="3.30.2410.10">
    <property type="entry name" value="Hect, E3 ligase catalytic domain"/>
    <property type="match status" value="1"/>
</dbReference>
<keyword evidence="11" id="KW-1185">Reference proteome</keyword>
<dbReference type="EMBL" id="JBHFFA010000007">
    <property type="protein sequence ID" value="KAL2613532.1"/>
    <property type="molecule type" value="Genomic_DNA"/>
</dbReference>
<evidence type="ECO:0000256" key="8">
    <source>
        <dbReference type="SAM" id="Phobius"/>
    </source>
</evidence>
<dbReference type="GO" id="GO:0061630">
    <property type="term" value="F:ubiquitin protein ligase activity"/>
    <property type="evidence" value="ECO:0007669"/>
    <property type="project" value="UniProtKB-EC"/>
</dbReference>
<dbReference type="Gene3D" id="3.30.2160.10">
    <property type="entry name" value="Hect, E3 ligase catalytic domain"/>
    <property type="match status" value="1"/>
</dbReference>
<dbReference type="AlphaFoldDB" id="A0ABD1XX63"/>
<keyword evidence="5 6" id="KW-0833">Ubl conjugation pathway</keyword>
<feature type="domain" description="HECT" evidence="9">
    <location>
        <begin position="192"/>
        <end position="531"/>
    </location>
</feature>
<dbReference type="CDD" id="cd00078">
    <property type="entry name" value="HECTc"/>
    <property type="match status" value="1"/>
</dbReference>
<dbReference type="FunFam" id="3.90.1750.10:FF:000079">
    <property type="entry name" value="E3 ubiquitin-protein ligase"/>
    <property type="match status" value="1"/>
</dbReference>
<keyword evidence="8" id="KW-0812">Transmembrane</keyword>
<evidence type="ECO:0000256" key="2">
    <source>
        <dbReference type="ARBA" id="ARBA00004906"/>
    </source>
</evidence>
<comment type="catalytic activity">
    <reaction evidence="1">
        <text>S-ubiquitinyl-[E2 ubiquitin-conjugating enzyme]-L-cysteine + [acceptor protein]-L-lysine = [E2 ubiquitin-conjugating enzyme]-L-cysteine + N(6)-ubiquitinyl-[acceptor protein]-L-lysine.</text>
        <dbReference type="EC" id="2.3.2.26"/>
    </reaction>
</comment>
<comment type="caution">
    <text evidence="10">The sequence shown here is derived from an EMBL/GenBank/DDBJ whole genome shotgun (WGS) entry which is preliminary data.</text>
</comment>
<sequence length="578" mass="65866">MVGVGAVEQTWEPASSGDRLEFLFMTWMSSVAMLVSLAGCAWHRRRMQRRREGYHGIWNLHSRADAEWEGPADLAAAIQLSINDHIVSIPPTSLGILPPPQVRHDTSHSRDGRVSPTADYPSMKSINDLKDHLSAGSIFKMKRDWLSRELSKGRDGGKSEPSPARSERKLLQVVVRRDHVFQDSYLQFASISDDDLRNPLSIHFVGEVGRDDGGVTRDWYSALSKEIFNPQYGLFTFSAADDYTFQINPNSGINPDHLDYFRFIGTIVGKALLDGCLLDAHFTRLVYKRILDKPVSYHDMATVDVQFYKSLVWLLDNKLDGMDLGLTFSVDKENFGAYEEIELKPKGKEVLVTEQNKREYVDLLSGWRLKESVDAQFQALRVGLARVVDPVLLQNFDENELEWLIGGLPIIDAVDWRKNAVYKAGYRDSADCPVIRWFWQLIESWDQEMRARLLQFVTGTSKVPYPDGFKGLRGSEGLRPFHIVRVSDSSRLPQAHTCFNELILPDYDSFEELANNLTTAIFETGNQFQLLIRVAEVHDWSTIRRSKVVALLVIYSFTRVVPLKMGMTTYVLQYFAQI</sequence>
<evidence type="ECO:0000256" key="6">
    <source>
        <dbReference type="PROSITE-ProRule" id="PRU00104"/>
    </source>
</evidence>